<evidence type="ECO:0000256" key="1">
    <source>
        <dbReference type="SAM" id="MobiDB-lite"/>
    </source>
</evidence>
<keyword evidence="4" id="KW-1185">Reference proteome</keyword>
<feature type="domain" description="DUF834" evidence="2">
    <location>
        <begin position="57"/>
        <end position="109"/>
    </location>
</feature>
<dbReference type="HOGENOM" id="CLU_2018818_0_0_1"/>
<reference evidence="3 4" key="2">
    <citation type="submission" date="2018-04" db="EMBL/GenBank/DDBJ databases">
        <title>OglaRS2 (Oryza glaberrima Reference Sequence Version 2).</title>
        <authorList>
            <person name="Zhang J."/>
            <person name="Kudrna D."/>
            <person name="Lee S."/>
            <person name="Talag J."/>
            <person name="Rajasekar S."/>
            <person name="Wing R.A."/>
        </authorList>
    </citation>
    <scope>NUCLEOTIDE SEQUENCE [LARGE SCALE GENOMIC DNA]</scope>
    <source>
        <strain evidence="3 4">cv. IRGC 96717</strain>
    </source>
</reference>
<dbReference type="Gramene" id="ORGLA01G0157900.1">
    <property type="protein sequence ID" value="ORGLA01G0157900.1"/>
    <property type="gene ID" value="ORGLA01G0157900"/>
</dbReference>
<dbReference type="InterPro" id="IPR008552">
    <property type="entry name" value="DUF834"/>
</dbReference>
<dbReference type="EnsemblPlants" id="ORGLA01G0157900.1">
    <property type="protein sequence ID" value="ORGLA01G0157900.1"/>
    <property type="gene ID" value="ORGLA01G0157900"/>
</dbReference>
<dbReference type="AlphaFoldDB" id="I1NNY9"/>
<accession>I1NNY9</accession>
<protein>
    <recommendedName>
        <fullName evidence="2">DUF834 domain-containing protein</fullName>
    </recommendedName>
</protein>
<organism evidence="3 4">
    <name type="scientific">Oryza glaberrima</name>
    <name type="common">African rice</name>
    <dbReference type="NCBI Taxonomy" id="4538"/>
    <lineage>
        <taxon>Eukaryota</taxon>
        <taxon>Viridiplantae</taxon>
        <taxon>Streptophyta</taxon>
        <taxon>Embryophyta</taxon>
        <taxon>Tracheophyta</taxon>
        <taxon>Spermatophyta</taxon>
        <taxon>Magnoliopsida</taxon>
        <taxon>Liliopsida</taxon>
        <taxon>Poales</taxon>
        <taxon>Poaceae</taxon>
        <taxon>BOP clade</taxon>
        <taxon>Oryzoideae</taxon>
        <taxon>Oryzeae</taxon>
        <taxon>Oryzinae</taxon>
        <taxon>Oryza</taxon>
    </lineage>
</organism>
<sequence length="123" mass="13217">MRRREKRPDEEEEVGLTGARGEWNSGRIPAKRGGDRGAAMLGTATARPGVVGSGGTRRPEVAKRRRPWVRGGEVVAAASWGIRAGAGVRHEAAELMVGVARLEVDGNSGKRLPEAAKQWRPRS</sequence>
<dbReference type="Pfam" id="PF05754">
    <property type="entry name" value="DUF834"/>
    <property type="match status" value="1"/>
</dbReference>
<reference evidence="3" key="1">
    <citation type="submission" date="2015-06" db="UniProtKB">
        <authorList>
            <consortium name="EnsemblPlants"/>
        </authorList>
    </citation>
    <scope>IDENTIFICATION</scope>
</reference>
<evidence type="ECO:0000259" key="2">
    <source>
        <dbReference type="Pfam" id="PF05754"/>
    </source>
</evidence>
<evidence type="ECO:0000313" key="4">
    <source>
        <dbReference type="Proteomes" id="UP000007306"/>
    </source>
</evidence>
<proteinExistence type="predicted"/>
<evidence type="ECO:0000313" key="3">
    <source>
        <dbReference type="EnsemblPlants" id="ORGLA01G0157900.1"/>
    </source>
</evidence>
<dbReference type="Proteomes" id="UP000007306">
    <property type="component" value="Chromosome 1"/>
</dbReference>
<feature type="region of interest" description="Disordered" evidence="1">
    <location>
        <begin position="1"/>
        <end position="65"/>
    </location>
</feature>
<name>I1NNY9_ORYGL</name>